<reference evidence="5 6" key="1">
    <citation type="submission" date="2020-10" db="EMBL/GenBank/DDBJ databases">
        <title>Connecting structure to function with the recovery of over 1000 high-quality activated sludge metagenome-assembled genomes encoding full-length rRNA genes using long-read sequencing.</title>
        <authorList>
            <person name="Singleton C.M."/>
            <person name="Petriglieri F."/>
            <person name="Kristensen J.M."/>
            <person name="Kirkegaard R.H."/>
            <person name="Michaelsen T.Y."/>
            <person name="Andersen M.H."/>
            <person name="Karst S.M."/>
            <person name="Dueholm M.S."/>
            <person name="Nielsen P.H."/>
            <person name="Albertsen M."/>
        </authorList>
    </citation>
    <scope>NUCLEOTIDE SEQUENCE [LARGE SCALE GENOMIC DNA]</scope>
    <source>
        <strain evidence="5">EsbW_18-Q3-R4-48_BATAC.463</strain>
    </source>
</reference>
<proteinExistence type="predicted"/>
<evidence type="ECO:0000313" key="5">
    <source>
        <dbReference type="EMBL" id="MBK7416126.1"/>
    </source>
</evidence>
<comment type="caution">
    <text evidence="5">The sequence shown here is derived from an EMBL/GenBank/DDBJ whole genome shotgun (WGS) entry which is preliminary data.</text>
</comment>
<feature type="signal peptide" evidence="2">
    <location>
        <begin position="1"/>
        <end position="18"/>
    </location>
</feature>
<accession>A0A935KCE1</accession>
<gene>
    <name evidence="5" type="ORF">IPJ38_14460</name>
</gene>
<dbReference type="InterPro" id="IPR036249">
    <property type="entry name" value="Thioredoxin-like_sf"/>
</dbReference>
<dbReference type="EMBL" id="JADJMS010000032">
    <property type="protein sequence ID" value="MBK7416126.1"/>
    <property type="molecule type" value="Genomic_DNA"/>
</dbReference>
<dbReference type="InterPro" id="IPR025392">
    <property type="entry name" value="DUF4124"/>
</dbReference>
<dbReference type="AlphaFoldDB" id="A0A935KCE1"/>
<evidence type="ECO:0000259" key="4">
    <source>
        <dbReference type="Pfam" id="PF13511"/>
    </source>
</evidence>
<dbReference type="InterPro" id="IPR002109">
    <property type="entry name" value="Glutaredoxin"/>
</dbReference>
<organism evidence="5 6">
    <name type="scientific">Candidatus Dechloromonas phosphorivorans</name>
    <dbReference type="NCBI Taxonomy" id="2899244"/>
    <lineage>
        <taxon>Bacteria</taxon>
        <taxon>Pseudomonadati</taxon>
        <taxon>Pseudomonadota</taxon>
        <taxon>Betaproteobacteria</taxon>
        <taxon>Rhodocyclales</taxon>
        <taxon>Azonexaceae</taxon>
        <taxon>Dechloromonas</taxon>
    </lineage>
</organism>
<dbReference type="Pfam" id="PF00462">
    <property type="entry name" value="Glutaredoxin"/>
    <property type="match status" value="1"/>
</dbReference>
<feature type="domain" description="DUF4124" evidence="4">
    <location>
        <begin position="7"/>
        <end position="56"/>
    </location>
</feature>
<protein>
    <submittedName>
        <fullName evidence="5">Glutaredoxin family protein</fullName>
    </submittedName>
</protein>
<feature type="chain" id="PRO_5037297007" evidence="2">
    <location>
        <begin position="19"/>
        <end position="171"/>
    </location>
</feature>
<dbReference type="Gene3D" id="3.40.30.10">
    <property type="entry name" value="Glutaredoxin"/>
    <property type="match status" value="1"/>
</dbReference>
<dbReference type="Pfam" id="PF13511">
    <property type="entry name" value="DUF4124"/>
    <property type="match status" value="1"/>
</dbReference>
<name>A0A935KCE1_9RHOO</name>
<keyword evidence="2" id="KW-0732">Signal</keyword>
<dbReference type="CDD" id="cd02976">
    <property type="entry name" value="NrdH"/>
    <property type="match status" value="1"/>
</dbReference>
<evidence type="ECO:0000256" key="1">
    <source>
        <dbReference type="SAM" id="MobiDB-lite"/>
    </source>
</evidence>
<feature type="region of interest" description="Disordered" evidence="1">
    <location>
        <begin position="152"/>
        <end position="171"/>
    </location>
</feature>
<sequence>MRLSITLCLIVLSLQAHAEAYRWVDPASGRTVISDTPPPRSTKDIKRITDATSNPEGQSFAVRKAVENFPITLYTTADCLTECKNARDLLNGRGAPFTEKMVQTAEDQEALKKLVGDLYIPSLKIGQQVMRGFEPTGYNNLLDLAGYPKTAPLGSKPSGGLQPAAKGENAQ</sequence>
<evidence type="ECO:0000259" key="3">
    <source>
        <dbReference type="Pfam" id="PF00462"/>
    </source>
</evidence>
<dbReference type="PROSITE" id="PS51354">
    <property type="entry name" value="GLUTAREDOXIN_2"/>
    <property type="match status" value="1"/>
</dbReference>
<dbReference type="SUPFAM" id="SSF52833">
    <property type="entry name" value="Thioredoxin-like"/>
    <property type="match status" value="1"/>
</dbReference>
<feature type="domain" description="Glutaredoxin" evidence="3">
    <location>
        <begin position="71"/>
        <end position="129"/>
    </location>
</feature>
<evidence type="ECO:0000256" key="2">
    <source>
        <dbReference type="SAM" id="SignalP"/>
    </source>
</evidence>
<dbReference type="Proteomes" id="UP000739411">
    <property type="component" value="Unassembled WGS sequence"/>
</dbReference>
<evidence type="ECO:0000313" key="6">
    <source>
        <dbReference type="Proteomes" id="UP000739411"/>
    </source>
</evidence>